<keyword evidence="6" id="KW-1185">Reference proteome</keyword>
<feature type="transmembrane region" description="Helical" evidence="3">
    <location>
        <begin position="77"/>
        <end position="101"/>
    </location>
</feature>
<keyword evidence="3" id="KW-0472">Membrane</keyword>
<dbReference type="SMART" id="SM00267">
    <property type="entry name" value="GGDEF"/>
    <property type="match status" value="1"/>
</dbReference>
<dbReference type="InterPro" id="IPR029787">
    <property type="entry name" value="Nucleotide_cyclase"/>
</dbReference>
<dbReference type="PANTHER" id="PTHR45138:SF9">
    <property type="entry name" value="DIGUANYLATE CYCLASE DGCM-RELATED"/>
    <property type="match status" value="1"/>
</dbReference>
<evidence type="ECO:0000256" key="3">
    <source>
        <dbReference type="SAM" id="Phobius"/>
    </source>
</evidence>
<name>A0ABV0FKP0_9GAMM</name>
<dbReference type="SUPFAM" id="SSF55073">
    <property type="entry name" value="Nucleotide cyclase"/>
    <property type="match status" value="1"/>
</dbReference>
<organism evidence="5 6">
    <name type="scientific">Shewanella vesiculosa</name>
    <dbReference type="NCBI Taxonomy" id="518738"/>
    <lineage>
        <taxon>Bacteria</taxon>
        <taxon>Pseudomonadati</taxon>
        <taxon>Pseudomonadota</taxon>
        <taxon>Gammaproteobacteria</taxon>
        <taxon>Alteromonadales</taxon>
        <taxon>Shewanellaceae</taxon>
        <taxon>Shewanella</taxon>
    </lineage>
</organism>
<evidence type="ECO:0000256" key="2">
    <source>
        <dbReference type="ARBA" id="ARBA00034247"/>
    </source>
</evidence>
<dbReference type="InterPro" id="IPR033424">
    <property type="entry name" value="MASE4"/>
</dbReference>
<evidence type="ECO:0000313" key="6">
    <source>
        <dbReference type="Proteomes" id="UP001477278"/>
    </source>
</evidence>
<protein>
    <recommendedName>
        <fullName evidence="1">diguanylate cyclase</fullName>
        <ecNumber evidence="1">2.7.7.65</ecNumber>
    </recommendedName>
</protein>
<sequence>MPGIYPFVSKQPHKRAAFFVASLLLISALIISPFISIPLVDIAPFLPVYSTSVVLLESITAYLLLSQFASNRQVFSGFVAFAYLFLIPLVTVQLLVFPGVFSPSGLLHAGEQSAVWIWVFWHASFPILLLLALIAPKKIINQNPADLNIKYWLIAFVFISLLVSLGLALFATWGSHLLPVLIDKDSYKQLLNSPYALMVWGLNVLALFFMVRRARSNNVLYTWLSVALLASLIDVTLTLLAGARFSLGWYAARVSSSVSSMALLFALLWEVNRLYVAAHRANESLYQQSVKDTLTGLFNRRYLETQLAIDIDHAKRYQEPLCLLVVDVDHFKAFNDKHGHLSGDRCLVAVAKQLQLSLNRPADFVARYGGEEFVVVLPHTEAEGGMLIAEKLRQKVSELRVEDKGQLLSVTISIGYAILHHNEDTAQGLLIAADTALYQAKAAGRNCVVAAIQ</sequence>
<feature type="transmembrane region" description="Helical" evidence="3">
    <location>
        <begin position="16"/>
        <end position="40"/>
    </location>
</feature>
<dbReference type="InterPro" id="IPR050469">
    <property type="entry name" value="Diguanylate_Cyclase"/>
</dbReference>
<gene>
    <name evidence="5" type="ORF">ABHN84_03630</name>
</gene>
<proteinExistence type="predicted"/>
<dbReference type="Gene3D" id="3.30.70.270">
    <property type="match status" value="1"/>
</dbReference>
<feature type="transmembrane region" description="Helical" evidence="3">
    <location>
        <begin position="151"/>
        <end position="173"/>
    </location>
</feature>
<keyword evidence="3" id="KW-0812">Transmembrane</keyword>
<feature type="transmembrane region" description="Helical" evidence="3">
    <location>
        <begin position="46"/>
        <end position="65"/>
    </location>
</feature>
<reference evidence="5 6" key="1">
    <citation type="submission" date="2024-05" db="EMBL/GenBank/DDBJ databases">
        <title>Genome sequencing of Marine Estuary Bacteria, Shewanella vesiculosa and S. baltica, and Pseudomonas syringae.</title>
        <authorList>
            <person name="Gurung A."/>
            <person name="Maclea K.S."/>
        </authorList>
    </citation>
    <scope>NUCLEOTIDE SEQUENCE [LARGE SCALE GENOMIC DNA]</scope>
    <source>
        <strain evidence="5 6">1A</strain>
    </source>
</reference>
<dbReference type="NCBIfam" id="TIGR00254">
    <property type="entry name" value="GGDEF"/>
    <property type="match status" value="1"/>
</dbReference>
<dbReference type="EC" id="2.7.7.65" evidence="1"/>
<dbReference type="CDD" id="cd01949">
    <property type="entry name" value="GGDEF"/>
    <property type="match status" value="1"/>
</dbReference>
<dbReference type="PANTHER" id="PTHR45138">
    <property type="entry name" value="REGULATORY COMPONENTS OF SENSORY TRANSDUCTION SYSTEM"/>
    <property type="match status" value="1"/>
</dbReference>
<dbReference type="RefSeq" id="WP_347689611.1">
    <property type="nucleotide sequence ID" value="NZ_JBDPZN010000001.1"/>
</dbReference>
<comment type="caution">
    <text evidence="5">The sequence shown here is derived from an EMBL/GenBank/DDBJ whole genome shotgun (WGS) entry which is preliminary data.</text>
</comment>
<feature type="domain" description="GGDEF" evidence="4">
    <location>
        <begin position="319"/>
        <end position="453"/>
    </location>
</feature>
<dbReference type="Pfam" id="PF00990">
    <property type="entry name" value="GGDEF"/>
    <property type="match status" value="1"/>
</dbReference>
<dbReference type="InterPro" id="IPR043128">
    <property type="entry name" value="Rev_trsase/Diguanyl_cyclase"/>
</dbReference>
<feature type="transmembrane region" description="Helical" evidence="3">
    <location>
        <begin position="193"/>
        <end position="211"/>
    </location>
</feature>
<dbReference type="Pfam" id="PF17158">
    <property type="entry name" value="MASE4"/>
    <property type="match status" value="1"/>
</dbReference>
<keyword evidence="3" id="KW-1133">Transmembrane helix</keyword>
<evidence type="ECO:0000256" key="1">
    <source>
        <dbReference type="ARBA" id="ARBA00012528"/>
    </source>
</evidence>
<feature type="transmembrane region" description="Helical" evidence="3">
    <location>
        <begin position="113"/>
        <end position="135"/>
    </location>
</feature>
<dbReference type="Proteomes" id="UP001477278">
    <property type="component" value="Unassembled WGS sequence"/>
</dbReference>
<dbReference type="PROSITE" id="PS50887">
    <property type="entry name" value="GGDEF"/>
    <property type="match status" value="1"/>
</dbReference>
<comment type="catalytic activity">
    <reaction evidence="2">
        <text>2 GTP = 3',3'-c-di-GMP + 2 diphosphate</text>
        <dbReference type="Rhea" id="RHEA:24898"/>
        <dbReference type="ChEBI" id="CHEBI:33019"/>
        <dbReference type="ChEBI" id="CHEBI:37565"/>
        <dbReference type="ChEBI" id="CHEBI:58805"/>
        <dbReference type="EC" id="2.7.7.65"/>
    </reaction>
</comment>
<dbReference type="InterPro" id="IPR000160">
    <property type="entry name" value="GGDEF_dom"/>
</dbReference>
<evidence type="ECO:0000259" key="4">
    <source>
        <dbReference type="PROSITE" id="PS50887"/>
    </source>
</evidence>
<accession>A0ABV0FKP0</accession>
<feature type="transmembrane region" description="Helical" evidence="3">
    <location>
        <begin position="247"/>
        <end position="269"/>
    </location>
</feature>
<evidence type="ECO:0000313" key="5">
    <source>
        <dbReference type="EMBL" id="MEO3681380.1"/>
    </source>
</evidence>
<feature type="transmembrane region" description="Helical" evidence="3">
    <location>
        <begin position="218"/>
        <end position="241"/>
    </location>
</feature>
<dbReference type="EMBL" id="JBDPZN010000001">
    <property type="protein sequence ID" value="MEO3681380.1"/>
    <property type="molecule type" value="Genomic_DNA"/>
</dbReference>